<proteinExistence type="inferred from homology"/>
<dbReference type="CDD" id="cd08551">
    <property type="entry name" value="Fe-ADH"/>
    <property type="match status" value="1"/>
</dbReference>
<keyword evidence="3" id="KW-0520">NAD</keyword>
<evidence type="ECO:0000256" key="1">
    <source>
        <dbReference type="ARBA" id="ARBA00007358"/>
    </source>
</evidence>
<dbReference type="GO" id="GO:0046872">
    <property type="term" value="F:metal ion binding"/>
    <property type="evidence" value="ECO:0007669"/>
    <property type="project" value="InterPro"/>
</dbReference>
<dbReference type="SUPFAM" id="SSF56796">
    <property type="entry name" value="Dehydroquinate synthase-like"/>
    <property type="match status" value="1"/>
</dbReference>
<dbReference type="Pfam" id="PF25137">
    <property type="entry name" value="ADH_Fe_C"/>
    <property type="match status" value="1"/>
</dbReference>
<protein>
    <submittedName>
        <fullName evidence="6">Alcohol dehydrogenase, class IV</fullName>
        <ecNumber evidence="6">1.1.1.1</ecNumber>
    </submittedName>
</protein>
<sequence>MLLDLAGTGAPAFLAPRQVLTGAGSAATAGAALRSWGVAPGRVLVVADRVVSEAGLLGTVVGGLADAGFGVTVFDDVAGEPTDTVVARAADIARAQAVTAVVGVGGGSALDLAKSVALLATNTGGIADWVGVVEPPVPVAPLLLVPTTTGTGSEATRISMITIDGAKRIVSCAQFVPLVAVLDADLVADLPAAVVASTGMDAIAHGVESMLSTTRTALTLAVATEAVRILTASLESAALDGDRAARGRVLYASHLAGLALNAGVVLGHSLAYVIARHAPMPHGTSCALALPYCLAYDRDVPEALAAHIARTVTAGGSTRLRAAAERVDALAQRLGLPRSLDAVGIRADLLAQMAAETVRDFPRPTNPVPMATAPVHRLLTTMHRGSVADAWELDLTPDPDPNPTSDGVAA</sequence>
<dbReference type="PANTHER" id="PTHR11496">
    <property type="entry name" value="ALCOHOL DEHYDROGENASE"/>
    <property type="match status" value="1"/>
</dbReference>
<dbReference type="PANTHER" id="PTHR11496:SF102">
    <property type="entry name" value="ALCOHOL DEHYDROGENASE 4"/>
    <property type="match status" value="1"/>
</dbReference>
<dbReference type="InterPro" id="IPR001670">
    <property type="entry name" value="ADH_Fe/GldA"/>
</dbReference>
<dbReference type="PATRIC" id="fig|1502723.3.peg.1298"/>
<dbReference type="Proteomes" id="UP000032545">
    <property type="component" value="Unassembled WGS sequence"/>
</dbReference>
<accession>A0A0D8BGR6</accession>
<keyword evidence="2 6" id="KW-0560">Oxidoreductase</keyword>
<gene>
    <name evidence="6" type="ORF">FF36_02279</name>
</gene>
<evidence type="ECO:0000259" key="4">
    <source>
        <dbReference type="Pfam" id="PF00465"/>
    </source>
</evidence>
<evidence type="ECO:0000256" key="2">
    <source>
        <dbReference type="ARBA" id="ARBA00023002"/>
    </source>
</evidence>
<evidence type="ECO:0000313" key="6">
    <source>
        <dbReference type="EMBL" id="KJE23321.1"/>
    </source>
</evidence>
<reference evidence="7" key="1">
    <citation type="submission" date="2015-02" db="EMBL/GenBank/DDBJ databases">
        <title>Draft Genome of Frankia sp. CpI1-S.</title>
        <authorList>
            <person name="Oshone R.T."/>
            <person name="Ngom M."/>
            <person name="Ghodhbane-Gtari F."/>
            <person name="Gtari M."/>
            <person name="Morris K."/>
            <person name="Thomas K."/>
            <person name="Sen A."/>
            <person name="Tisa L.S."/>
        </authorList>
    </citation>
    <scope>NUCLEOTIDE SEQUENCE [LARGE SCALE GENOMIC DNA]</scope>
    <source>
        <strain evidence="7">CpI1-S</strain>
    </source>
</reference>
<dbReference type="EC" id="1.1.1.1" evidence="6"/>
<feature type="domain" description="Alcohol dehydrogenase iron-type/glycerol dehydrogenase GldA" evidence="4">
    <location>
        <begin position="16"/>
        <end position="183"/>
    </location>
</feature>
<evidence type="ECO:0000256" key="3">
    <source>
        <dbReference type="ARBA" id="ARBA00023027"/>
    </source>
</evidence>
<dbReference type="InterPro" id="IPR039697">
    <property type="entry name" value="Alcohol_dehydrogenase_Fe"/>
</dbReference>
<keyword evidence="7" id="KW-1185">Reference proteome</keyword>
<dbReference type="Gene3D" id="3.40.50.1970">
    <property type="match status" value="1"/>
</dbReference>
<dbReference type="InterPro" id="IPR056798">
    <property type="entry name" value="ADH_Fe_C"/>
</dbReference>
<name>A0A0D8BGR6_9ACTN</name>
<reference evidence="6 7" key="2">
    <citation type="journal article" date="2016" name="Genome Announc.">
        <title>Permanent Draft Genome Sequences for Two Variants of Frankia sp. Strain CpI1, the First Frankia Strain Isolated from Root Nodules of Comptonia peregrina.</title>
        <authorList>
            <person name="Oshone R."/>
            <person name="Hurst S.G.IV."/>
            <person name="Abebe-Akele F."/>
            <person name="Simpson S."/>
            <person name="Morris K."/>
            <person name="Thomas W.K."/>
            <person name="Tisa L.S."/>
        </authorList>
    </citation>
    <scope>NUCLEOTIDE SEQUENCE [LARGE SCALE GENOMIC DNA]</scope>
    <source>
        <strain evidence="7">CpI1-S</strain>
    </source>
</reference>
<dbReference type="FunFam" id="3.40.50.1970:FF:000003">
    <property type="entry name" value="Alcohol dehydrogenase, iron-containing"/>
    <property type="match status" value="1"/>
</dbReference>
<dbReference type="EMBL" id="JYFN01000014">
    <property type="protein sequence ID" value="KJE23321.1"/>
    <property type="molecule type" value="Genomic_DNA"/>
</dbReference>
<dbReference type="Gene3D" id="1.20.1090.10">
    <property type="entry name" value="Dehydroquinate synthase-like - alpha domain"/>
    <property type="match status" value="1"/>
</dbReference>
<dbReference type="OrthoDB" id="323926at2"/>
<dbReference type="RefSeq" id="WP_044884944.1">
    <property type="nucleotide sequence ID" value="NZ_JYFN01000014.1"/>
</dbReference>
<evidence type="ECO:0000313" key="7">
    <source>
        <dbReference type="Proteomes" id="UP000032545"/>
    </source>
</evidence>
<dbReference type="InterPro" id="IPR018211">
    <property type="entry name" value="ADH_Fe_CS"/>
</dbReference>
<feature type="domain" description="Fe-containing alcohol dehydrogenase-like C-terminal" evidence="5">
    <location>
        <begin position="196"/>
        <end position="380"/>
    </location>
</feature>
<dbReference type="GO" id="GO:0004022">
    <property type="term" value="F:alcohol dehydrogenase (NAD+) activity"/>
    <property type="evidence" value="ECO:0007669"/>
    <property type="project" value="UniProtKB-EC"/>
</dbReference>
<organism evidence="6 7">
    <name type="scientific">Frankia torreyi</name>
    <dbReference type="NCBI Taxonomy" id="1856"/>
    <lineage>
        <taxon>Bacteria</taxon>
        <taxon>Bacillati</taxon>
        <taxon>Actinomycetota</taxon>
        <taxon>Actinomycetes</taxon>
        <taxon>Frankiales</taxon>
        <taxon>Frankiaceae</taxon>
        <taxon>Frankia</taxon>
    </lineage>
</organism>
<comment type="caution">
    <text evidence="6">The sequence shown here is derived from an EMBL/GenBank/DDBJ whole genome shotgun (WGS) entry which is preliminary data.</text>
</comment>
<evidence type="ECO:0000259" key="5">
    <source>
        <dbReference type="Pfam" id="PF25137"/>
    </source>
</evidence>
<dbReference type="Pfam" id="PF00465">
    <property type="entry name" value="Fe-ADH"/>
    <property type="match status" value="1"/>
</dbReference>
<dbReference type="PROSITE" id="PS00913">
    <property type="entry name" value="ADH_IRON_1"/>
    <property type="match status" value="1"/>
</dbReference>
<comment type="similarity">
    <text evidence="1">Belongs to the iron-containing alcohol dehydrogenase family.</text>
</comment>
<dbReference type="AlphaFoldDB" id="A0A0D8BGR6"/>